<dbReference type="PRINTS" id="PR00313">
    <property type="entry name" value="CABNDNGRPT"/>
</dbReference>
<accession>A0A918IZV5</accession>
<evidence type="ECO:0000313" key="2">
    <source>
        <dbReference type="Proteomes" id="UP000628984"/>
    </source>
</evidence>
<proteinExistence type="predicted"/>
<keyword evidence="2" id="KW-1185">Reference proteome</keyword>
<dbReference type="SUPFAM" id="SSF51120">
    <property type="entry name" value="beta-Roll"/>
    <property type="match status" value="1"/>
</dbReference>
<organism evidence="1 2">
    <name type="scientific">Gemmobacter lanyuensis</name>
    <dbReference type="NCBI Taxonomy" id="1054497"/>
    <lineage>
        <taxon>Bacteria</taxon>
        <taxon>Pseudomonadati</taxon>
        <taxon>Pseudomonadota</taxon>
        <taxon>Alphaproteobacteria</taxon>
        <taxon>Rhodobacterales</taxon>
        <taxon>Paracoccaceae</taxon>
        <taxon>Gemmobacter</taxon>
    </lineage>
</organism>
<sequence length="329" mass="33950">MGRTLTFNNAANEFVQGFSFNNVEITLFMRGGDDAVDLNRADDFGGGNTVHMGLGHDTVVNRAEQGNLITLGDGRDTYVGTGFGSFGTDRADTVLGGLGNDLFAVTTFKSDYRGEAGNDRFISVGWQNSFRGGTGTDTISYEARNDDSTTRGTGVTIDLGAGLAQTGANRFETLLSIENAIGSPSGDTIFGTGGANRLVGGGGFDDLVGRGGADTFVWRNRAEAQMTPSSADFVLDFSHAQGDQLDLRGIDAIAGTAANDAFRFLGTGAFTGQAGELRLGAAQAIGDVTGDGIADQGRVLGGDTNGDRQADVGLVLVNVGGLQGADLML</sequence>
<dbReference type="AlphaFoldDB" id="A0A918IZV5"/>
<reference evidence="1" key="1">
    <citation type="journal article" date="2014" name="Int. J. Syst. Evol. Microbiol.">
        <title>Complete genome sequence of Corynebacterium casei LMG S-19264T (=DSM 44701T), isolated from a smear-ripened cheese.</title>
        <authorList>
            <consortium name="US DOE Joint Genome Institute (JGI-PGF)"/>
            <person name="Walter F."/>
            <person name="Albersmeier A."/>
            <person name="Kalinowski J."/>
            <person name="Ruckert C."/>
        </authorList>
    </citation>
    <scope>NUCLEOTIDE SEQUENCE</scope>
    <source>
        <strain evidence="1">KCTC 23714</strain>
    </source>
</reference>
<protein>
    <submittedName>
        <fullName evidence="1">Hemolysin</fullName>
    </submittedName>
</protein>
<comment type="caution">
    <text evidence="1">The sequence shown here is derived from an EMBL/GenBank/DDBJ whole genome shotgun (WGS) entry which is preliminary data.</text>
</comment>
<dbReference type="Gene3D" id="2.160.20.160">
    <property type="match status" value="1"/>
</dbReference>
<gene>
    <name evidence="1" type="ORF">GCM10011452_25970</name>
</gene>
<dbReference type="Gene3D" id="2.150.10.10">
    <property type="entry name" value="Serralysin-like metalloprotease, C-terminal"/>
    <property type="match status" value="1"/>
</dbReference>
<reference evidence="1" key="2">
    <citation type="submission" date="2020-09" db="EMBL/GenBank/DDBJ databases">
        <authorList>
            <person name="Sun Q."/>
            <person name="Kim S."/>
        </authorList>
    </citation>
    <scope>NUCLEOTIDE SEQUENCE</scope>
    <source>
        <strain evidence="1">KCTC 23714</strain>
    </source>
</reference>
<dbReference type="Proteomes" id="UP000628984">
    <property type="component" value="Unassembled WGS sequence"/>
</dbReference>
<dbReference type="RefSeq" id="WP_189634311.1">
    <property type="nucleotide sequence ID" value="NZ_BMYQ01000008.1"/>
</dbReference>
<evidence type="ECO:0000313" key="1">
    <source>
        <dbReference type="EMBL" id="GGW36304.1"/>
    </source>
</evidence>
<dbReference type="EMBL" id="BMYQ01000008">
    <property type="protein sequence ID" value="GGW36304.1"/>
    <property type="molecule type" value="Genomic_DNA"/>
</dbReference>
<name>A0A918IZV5_9RHOB</name>
<dbReference type="InterPro" id="IPR011049">
    <property type="entry name" value="Serralysin-like_metalloprot_C"/>
</dbReference>